<evidence type="ECO:0000256" key="4">
    <source>
        <dbReference type="ARBA" id="ARBA00022496"/>
    </source>
</evidence>
<dbReference type="InterPro" id="IPR019793">
    <property type="entry name" value="Peroxidases_heam-ligand_BS"/>
</dbReference>
<comment type="similarity">
    <text evidence="12 13">Belongs to the TonB-dependent receptor family.</text>
</comment>
<dbReference type="eggNOG" id="COG4771">
    <property type="taxonomic scope" value="Bacteria"/>
</dbReference>
<name>W0AFI9_9SPHN</name>
<evidence type="ECO:0000256" key="10">
    <source>
        <dbReference type="ARBA" id="ARBA00023136"/>
    </source>
</evidence>
<evidence type="ECO:0000256" key="2">
    <source>
        <dbReference type="ARBA" id="ARBA00022448"/>
    </source>
</evidence>
<keyword evidence="7" id="KW-0408">Iron</keyword>
<keyword evidence="10 12" id="KW-0472">Membrane</keyword>
<dbReference type="HOGENOM" id="CLU_012070_0_0_5"/>
<feature type="domain" description="TonB-dependent receptor plug" evidence="15">
    <location>
        <begin position="32"/>
        <end position="142"/>
    </location>
</feature>
<dbReference type="PANTHER" id="PTHR32552:SF89">
    <property type="entry name" value="CATECHOLATE SIDEROPHORE RECEPTOR FIU"/>
    <property type="match status" value="1"/>
</dbReference>
<dbReference type="Pfam" id="PF07715">
    <property type="entry name" value="Plug"/>
    <property type="match status" value="1"/>
</dbReference>
<evidence type="ECO:0000313" key="16">
    <source>
        <dbReference type="EMBL" id="AHE55307.1"/>
    </source>
</evidence>
<dbReference type="KEGG" id="ssan:NX02_18190"/>
<evidence type="ECO:0008006" key="18">
    <source>
        <dbReference type="Google" id="ProtNLM"/>
    </source>
</evidence>
<dbReference type="InterPro" id="IPR000531">
    <property type="entry name" value="Beta-barrel_TonB"/>
</dbReference>
<dbReference type="AlphaFoldDB" id="W0AFI9"/>
<evidence type="ECO:0000256" key="3">
    <source>
        <dbReference type="ARBA" id="ARBA00022452"/>
    </source>
</evidence>
<evidence type="ECO:0000313" key="17">
    <source>
        <dbReference type="Proteomes" id="UP000018851"/>
    </source>
</evidence>
<dbReference type="GO" id="GO:0015344">
    <property type="term" value="F:siderophore uptake transmembrane transporter activity"/>
    <property type="evidence" value="ECO:0007669"/>
    <property type="project" value="TreeGrafter"/>
</dbReference>
<dbReference type="SUPFAM" id="SSF56935">
    <property type="entry name" value="Porins"/>
    <property type="match status" value="1"/>
</dbReference>
<evidence type="ECO:0000256" key="9">
    <source>
        <dbReference type="ARBA" id="ARBA00023077"/>
    </source>
</evidence>
<keyword evidence="4" id="KW-0410">Iron transport</keyword>
<keyword evidence="5 12" id="KW-0812">Transmembrane</keyword>
<accession>W0AFI9</accession>
<gene>
    <name evidence="16" type="ORF">NX02_18190</name>
</gene>
<keyword evidence="11 12" id="KW-0998">Cell outer membrane</keyword>
<keyword evidence="9 13" id="KW-0798">TonB box</keyword>
<dbReference type="RefSeq" id="WP_025293487.1">
    <property type="nucleotide sequence ID" value="NZ_CP006644.1"/>
</dbReference>
<dbReference type="STRING" id="1123269.NX02_18190"/>
<evidence type="ECO:0000256" key="13">
    <source>
        <dbReference type="RuleBase" id="RU003357"/>
    </source>
</evidence>
<evidence type="ECO:0000256" key="6">
    <source>
        <dbReference type="ARBA" id="ARBA00022729"/>
    </source>
</evidence>
<dbReference type="GO" id="GO:0009279">
    <property type="term" value="C:cell outer membrane"/>
    <property type="evidence" value="ECO:0007669"/>
    <property type="project" value="UniProtKB-SubCell"/>
</dbReference>
<dbReference type="PANTHER" id="PTHR32552">
    <property type="entry name" value="FERRICHROME IRON RECEPTOR-RELATED"/>
    <property type="match status" value="1"/>
</dbReference>
<dbReference type="Proteomes" id="UP000018851">
    <property type="component" value="Chromosome"/>
</dbReference>
<keyword evidence="8" id="KW-0406">Ion transport</keyword>
<keyword evidence="3 12" id="KW-1134">Transmembrane beta strand</keyword>
<evidence type="ECO:0000256" key="11">
    <source>
        <dbReference type="ARBA" id="ARBA00023237"/>
    </source>
</evidence>
<dbReference type="PROSITE" id="PS00435">
    <property type="entry name" value="PEROXIDASE_1"/>
    <property type="match status" value="1"/>
</dbReference>
<organism evidence="16 17">
    <name type="scientific">Sphingomonas sanxanigenens DSM 19645 = NX02</name>
    <dbReference type="NCBI Taxonomy" id="1123269"/>
    <lineage>
        <taxon>Bacteria</taxon>
        <taxon>Pseudomonadati</taxon>
        <taxon>Pseudomonadota</taxon>
        <taxon>Alphaproteobacteria</taxon>
        <taxon>Sphingomonadales</taxon>
        <taxon>Sphingomonadaceae</taxon>
        <taxon>Sphingomonas</taxon>
    </lineage>
</organism>
<comment type="subcellular location">
    <subcellularLocation>
        <location evidence="1 12">Cell outer membrane</location>
        <topology evidence="1 12">Multi-pass membrane protein</topology>
    </subcellularLocation>
</comment>
<evidence type="ECO:0000259" key="15">
    <source>
        <dbReference type="Pfam" id="PF07715"/>
    </source>
</evidence>
<dbReference type="InterPro" id="IPR037066">
    <property type="entry name" value="Plug_dom_sf"/>
</dbReference>
<evidence type="ECO:0000256" key="5">
    <source>
        <dbReference type="ARBA" id="ARBA00022692"/>
    </source>
</evidence>
<dbReference type="InterPro" id="IPR012910">
    <property type="entry name" value="Plug_dom"/>
</dbReference>
<feature type="domain" description="TonB-dependent receptor-like beta-barrel" evidence="14">
    <location>
        <begin position="329"/>
        <end position="747"/>
    </location>
</feature>
<dbReference type="EMBL" id="CP006644">
    <property type="protein sequence ID" value="AHE55307.1"/>
    <property type="molecule type" value="Genomic_DNA"/>
</dbReference>
<evidence type="ECO:0000259" key="14">
    <source>
        <dbReference type="Pfam" id="PF00593"/>
    </source>
</evidence>
<dbReference type="Gene3D" id="2.170.130.10">
    <property type="entry name" value="TonB-dependent receptor, plug domain"/>
    <property type="match status" value="1"/>
</dbReference>
<dbReference type="InterPro" id="IPR036942">
    <property type="entry name" value="Beta-barrel_TonB_sf"/>
</dbReference>
<sequence length="788" mass="83472">MRPALRPAAPPLPEGDDEIIVTGTAVPQRRFDAGLAITTVTLDRMHEIAPNNTADLLKLAPGIWAETTGGATGANVFVRGFPTTGDSPFLSVHIDGAPIFPPTELVFSENTTLFRIDDMIERAEILRGGTSPIFANGQPGAVLNFIQRTGTAAPAGGLRLTETDYGSVRIDLYHSGPLGPDTVFALGGFHRTSQGLRNTQFIADVGGQISANVTHRFATGSVMAYARYTSDRNAFYTGVPLLAKGGGRFAALPGFDPLEDTLIGADTRRLGIDTGFGRLLPVDLQQGRGLDLIVAGATFDWTPAPALTLTNRFNLTDGHADTVGLFTGPVPTTLDRYLDDLVARANADPRVVAAAGRATAATAILAASGQPLDGDRYVLTAGLWSVSKRITALTDELRLSAALGPHALAGGIYLAHYRSADTRYVGNNLLLTATDNARRIDVRLDNGVVATRDGFVSATTGQTVGKSGGTNIALFVHDRWTLSPATTVDAGLRVEHQRIGGRVRDVLAGQDFDGNPLTLYDNNGARLLMTSNYAGNKAVRVSWAAGIVHKTIADRLILHARLSHGSNLQSFDKLRVGGPRHESADAFEAGINAATGSLRASVNAFVNRFTGLQFSRFVASSDGSVDTIVLVGGAHAVGVEVDAEIAAAPRVTLGLRGTYEDGRYHGFGANSGNRVVRQPNLQFAVTPAYSVRAGAAAIKLRATYAYVGKRYSDVENLQPLPAYATVDAGLHVDFDDGLYADVVVQNLFNQFGLTEGNTRALGAVLQFGAIIARPLFGRNLSVSIGYRF</sequence>
<dbReference type="Gene3D" id="2.40.170.20">
    <property type="entry name" value="TonB-dependent receptor, beta-barrel domain"/>
    <property type="match status" value="1"/>
</dbReference>
<dbReference type="PROSITE" id="PS52016">
    <property type="entry name" value="TONB_DEPENDENT_REC_3"/>
    <property type="match status" value="1"/>
</dbReference>
<evidence type="ECO:0000256" key="1">
    <source>
        <dbReference type="ARBA" id="ARBA00004571"/>
    </source>
</evidence>
<keyword evidence="17" id="KW-1185">Reference proteome</keyword>
<evidence type="ECO:0000256" key="12">
    <source>
        <dbReference type="PROSITE-ProRule" id="PRU01360"/>
    </source>
</evidence>
<keyword evidence="2 12" id="KW-0813">Transport</keyword>
<dbReference type="Pfam" id="PF00593">
    <property type="entry name" value="TonB_dep_Rec_b-barrel"/>
    <property type="match status" value="1"/>
</dbReference>
<reference evidence="16 17" key="1">
    <citation type="submission" date="2013-07" db="EMBL/GenBank/DDBJ databases">
        <title>Completed genome of Sphingomonas sanxanigenens NX02.</title>
        <authorList>
            <person name="Ma T."/>
            <person name="Huang H."/>
            <person name="Wu M."/>
            <person name="Li X."/>
            <person name="Li G."/>
        </authorList>
    </citation>
    <scope>NUCLEOTIDE SEQUENCE [LARGE SCALE GENOMIC DNA]</scope>
    <source>
        <strain evidence="16 17">NX02</strain>
    </source>
</reference>
<dbReference type="InterPro" id="IPR039426">
    <property type="entry name" value="TonB-dep_rcpt-like"/>
</dbReference>
<evidence type="ECO:0000256" key="7">
    <source>
        <dbReference type="ARBA" id="ARBA00023004"/>
    </source>
</evidence>
<protein>
    <recommendedName>
        <fullName evidence="18">TonB-denpendent receptor</fullName>
    </recommendedName>
</protein>
<dbReference type="PATRIC" id="fig|1123269.5.peg.3559"/>
<keyword evidence="6" id="KW-0732">Signal</keyword>
<evidence type="ECO:0000256" key="8">
    <source>
        <dbReference type="ARBA" id="ARBA00023065"/>
    </source>
</evidence>
<proteinExistence type="inferred from homology"/>